<comment type="caution">
    <text evidence="1">The sequence shown here is derived from an EMBL/GenBank/DDBJ whole genome shotgun (WGS) entry which is preliminary data.</text>
</comment>
<sequence>MQSSDTQSLFEQSKVDGSSGKSLLECYLVAHLQEKLLVQPVRLGDHCRPLPGPPVLCFQGHPQALERGDGKALIETMPAELSLQGSADGIEHLDRQFIGFVLGLTLPVNDAVDLLRSVDQRGFFFGIVEFFESFSYIILNQADLLVRGKARWLLPKPGLHAVDIAVIPGCVHPLHWLETRPPPARTASCWHSGHRYHAPSRPCCGW</sequence>
<dbReference type="EMBL" id="VSSQ01068960">
    <property type="protein sequence ID" value="MPN21075.1"/>
    <property type="molecule type" value="Genomic_DNA"/>
</dbReference>
<dbReference type="AlphaFoldDB" id="A0A645G363"/>
<name>A0A645G363_9ZZZZ</name>
<gene>
    <name evidence="1" type="ORF">SDC9_168454</name>
</gene>
<proteinExistence type="predicted"/>
<organism evidence="1">
    <name type="scientific">bioreactor metagenome</name>
    <dbReference type="NCBI Taxonomy" id="1076179"/>
    <lineage>
        <taxon>unclassified sequences</taxon>
        <taxon>metagenomes</taxon>
        <taxon>ecological metagenomes</taxon>
    </lineage>
</organism>
<protein>
    <submittedName>
        <fullName evidence="1">Uncharacterized protein</fullName>
    </submittedName>
</protein>
<reference evidence="1" key="1">
    <citation type="submission" date="2019-08" db="EMBL/GenBank/DDBJ databases">
        <authorList>
            <person name="Kucharzyk K."/>
            <person name="Murdoch R.W."/>
            <person name="Higgins S."/>
            <person name="Loffler F."/>
        </authorList>
    </citation>
    <scope>NUCLEOTIDE SEQUENCE</scope>
</reference>
<accession>A0A645G363</accession>
<evidence type="ECO:0000313" key="1">
    <source>
        <dbReference type="EMBL" id="MPN21075.1"/>
    </source>
</evidence>